<dbReference type="EMBL" id="JBHULH010000012">
    <property type="protein sequence ID" value="MFD2568855.1"/>
    <property type="molecule type" value="Genomic_DNA"/>
</dbReference>
<gene>
    <name evidence="2" type="ORF">ACFSRZ_15880</name>
</gene>
<evidence type="ECO:0000313" key="3">
    <source>
        <dbReference type="Proteomes" id="UP001597508"/>
    </source>
</evidence>
<evidence type="ECO:0000313" key="2">
    <source>
        <dbReference type="EMBL" id="MFD2568855.1"/>
    </source>
</evidence>
<dbReference type="Proteomes" id="UP001597508">
    <property type="component" value="Unassembled WGS sequence"/>
</dbReference>
<keyword evidence="3" id="KW-1185">Reference proteome</keyword>
<keyword evidence="1" id="KW-0732">Signal</keyword>
<reference evidence="3" key="1">
    <citation type="journal article" date="2019" name="Int. J. Syst. Evol. Microbiol.">
        <title>The Global Catalogue of Microorganisms (GCM) 10K type strain sequencing project: providing services to taxonomists for standard genome sequencing and annotation.</title>
        <authorList>
            <consortium name="The Broad Institute Genomics Platform"/>
            <consortium name="The Broad Institute Genome Sequencing Center for Infectious Disease"/>
            <person name="Wu L."/>
            <person name="Ma J."/>
        </authorList>
    </citation>
    <scope>NUCLEOTIDE SEQUENCE [LARGE SCALE GENOMIC DNA]</scope>
    <source>
        <strain evidence="3">KCTC 52127</strain>
    </source>
</reference>
<evidence type="ECO:0000256" key="1">
    <source>
        <dbReference type="SAM" id="SignalP"/>
    </source>
</evidence>
<comment type="caution">
    <text evidence="2">The sequence shown here is derived from an EMBL/GenBank/DDBJ whole genome shotgun (WGS) entry which is preliminary data.</text>
</comment>
<sequence length="232" mass="26742">MKRIYLIAFLLCSVVSYAQNTNNKIVSHVETMASVDTLVVPDRIYMNIRLDEKDTKGRVSIEKLEKQMESALKAAGVNLKKQLSLGNLGSDFSKYFLRKKEVTKEKIYQLLVYDAKTLSKVLINLEKVKVSNVWLRKVEYSKADELKLFMRQKAVLQAKLQAENLAKPLEQQIGKAFSIYDINTNYDRAENFSFDALNLRSSNYKAKPTLADSVEFRKIKITSSVRVKFYLY</sequence>
<feature type="chain" id="PRO_5046401386" evidence="1">
    <location>
        <begin position="19"/>
        <end position="232"/>
    </location>
</feature>
<proteinExistence type="predicted"/>
<dbReference type="InterPro" id="IPR007497">
    <property type="entry name" value="SIMPL/DUF541"/>
</dbReference>
<dbReference type="Pfam" id="PF04402">
    <property type="entry name" value="SIMPL"/>
    <property type="match status" value="1"/>
</dbReference>
<feature type="signal peptide" evidence="1">
    <location>
        <begin position="1"/>
        <end position="18"/>
    </location>
</feature>
<protein>
    <submittedName>
        <fullName evidence="2">SIMPL domain-containing protein</fullName>
    </submittedName>
</protein>
<accession>A0ABW5LW40</accession>
<name>A0ABW5LW40_9FLAO</name>
<dbReference type="Gene3D" id="3.30.110.170">
    <property type="entry name" value="Protein of unknown function (DUF541), domain 1"/>
    <property type="match status" value="1"/>
</dbReference>
<dbReference type="RefSeq" id="WP_379667561.1">
    <property type="nucleotide sequence ID" value="NZ_JBHULH010000012.1"/>
</dbReference>
<organism evidence="2 3">
    <name type="scientific">Pseudotenacibaculum haliotis</name>
    <dbReference type="NCBI Taxonomy" id="1862138"/>
    <lineage>
        <taxon>Bacteria</taxon>
        <taxon>Pseudomonadati</taxon>
        <taxon>Bacteroidota</taxon>
        <taxon>Flavobacteriia</taxon>
        <taxon>Flavobacteriales</taxon>
        <taxon>Flavobacteriaceae</taxon>
        <taxon>Pseudotenacibaculum</taxon>
    </lineage>
</organism>